<sequence length="113" mass="12769">MTLESDGDFQTGEETMRLPPDHIIAALPSDVAIRIIDLNAVNPAYYVWPSMDNGEFGGSYYASLDPEKMPAGKNWAPTLASPTPWQMERLLEYPPDRVEVKNWKETTKITRRG</sequence>
<accession>A0A853BHF6</accession>
<dbReference type="AlphaFoldDB" id="A0A853BHF6"/>
<evidence type="ECO:0000313" key="1">
    <source>
        <dbReference type="EMBL" id="NYI94042.1"/>
    </source>
</evidence>
<dbReference type="Proteomes" id="UP000575985">
    <property type="component" value="Unassembled WGS sequence"/>
</dbReference>
<organism evidence="1 2">
    <name type="scientific">Streptomonospora nanhaiensis</name>
    <dbReference type="NCBI Taxonomy" id="1323731"/>
    <lineage>
        <taxon>Bacteria</taxon>
        <taxon>Bacillati</taxon>
        <taxon>Actinomycetota</taxon>
        <taxon>Actinomycetes</taxon>
        <taxon>Streptosporangiales</taxon>
        <taxon>Nocardiopsidaceae</taxon>
        <taxon>Streptomonospora</taxon>
    </lineage>
</organism>
<protein>
    <submittedName>
        <fullName evidence="1">Uncharacterized protein</fullName>
    </submittedName>
</protein>
<name>A0A853BHF6_9ACTN</name>
<gene>
    <name evidence="1" type="ORF">HNR12_000319</name>
</gene>
<keyword evidence="2" id="KW-1185">Reference proteome</keyword>
<dbReference type="RefSeq" id="WP_179765771.1">
    <property type="nucleotide sequence ID" value="NZ_JACCFO010000001.1"/>
</dbReference>
<evidence type="ECO:0000313" key="2">
    <source>
        <dbReference type="Proteomes" id="UP000575985"/>
    </source>
</evidence>
<reference evidence="1 2" key="1">
    <citation type="submission" date="2020-07" db="EMBL/GenBank/DDBJ databases">
        <title>Sequencing the genomes of 1000 actinobacteria strains.</title>
        <authorList>
            <person name="Klenk H.-P."/>
        </authorList>
    </citation>
    <scope>NUCLEOTIDE SEQUENCE [LARGE SCALE GENOMIC DNA]</scope>
    <source>
        <strain evidence="1 2">DSM 45927</strain>
    </source>
</reference>
<dbReference type="EMBL" id="JACCFO010000001">
    <property type="protein sequence ID" value="NYI94042.1"/>
    <property type="molecule type" value="Genomic_DNA"/>
</dbReference>
<proteinExistence type="predicted"/>
<comment type="caution">
    <text evidence="1">The sequence shown here is derived from an EMBL/GenBank/DDBJ whole genome shotgun (WGS) entry which is preliminary data.</text>
</comment>